<evidence type="ECO:0000313" key="8">
    <source>
        <dbReference type="EMBL" id="KAJ1950863.1"/>
    </source>
</evidence>
<keyword evidence="2" id="KW-0479">Metal-binding</keyword>
<dbReference type="AlphaFoldDB" id="A0A9W8AP63"/>
<evidence type="ECO:0000256" key="5">
    <source>
        <dbReference type="ARBA" id="ARBA00023242"/>
    </source>
</evidence>
<evidence type="ECO:0000256" key="6">
    <source>
        <dbReference type="SAM" id="MobiDB-lite"/>
    </source>
</evidence>
<evidence type="ECO:0000259" key="7">
    <source>
        <dbReference type="Pfam" id="PF24990"/>
    </source>
</evidence>
<dbReference type="Pfam" id="PF24990">
    <property type="entry name" value="PAS_13"/>
    <property type="match status" value="2"/>
</dbReference>
<accession>A0A9W8AP63</accession>
<dbReference type="InterPro" id="IPR050335">
    <property type="entry name" value="ERT1_acuK_gluconeogen_tf"/>
</dbReference>
<organism evidence="8 9">
    <name type="scientific">Dispira parvispora</name>
    <dbReference type="NCBI Taxonomy" id="1520584"/>
    <lineage>
        <taxon>Eukaryota</taxon>
        <taxon>Fungi</taxon>
        <taxon>Fungi incertae sedis</taxon>
        <taxon>Zoopagomycota</taxon>
        <taxon>Kickxellomycotina</taxon>
        <taxon>Dimargaritomycetes</taxon>
        <taxon>Dimargaritales</taxon>
        <taxon>Dimargaritaceae</taxon>
        <taxon>Dispira</taxon>
    </lineage>
</organism>
<evidence type="ECO:0000256" key="1">
    <source>
        <dbReference type="ARBA" id="ARBA00004123"/>
    </source>
</evidence>
<evidence type="ECO:0000313" key="9">
    <source>
        <dbReference type="Proteomes" id="UP001150925"/>
    </source>
</evidence>
<keyword evidence="4" id="KW-0804">Transcription</keyword>
<name>A0A9W8AP63_9FUNG</name>
<feature type="region of interest" description="Disordered" evidence="6">
    <location>
        <begin position="30"/>
        <end position="57"/>
    </location>
</feature>
<dbReference type="GO" id="GO:0005634">
    <property type="term" value="C:nucleus"/>
    <property type="evidence" value="ECO:0007669"/>
    <property type="project" value="UniProtKB-SubCell"/>
</dbReference>
<dbReference type="EMBL" id="JANBPY010003622">
    <property type="protein sequence ID" value="KAJ1950863.1"/>
    <property type="molecule type" value="Genomic_DNA"/>
</dbReference>
<dbReference type="InterPro" id="IPR056751">
    <property type="entry name" value="PAS_13"/>
</dbReference>
<proteinExistence type="predicted"/>
<reference evidence="8" key="1">
    <citation type="submission" date="2022-07" db="EMBL/GenBank/DDBJ databases">
        <title>Phylogenomic reconstructions and comparative analyses of Kickxellomycotina fungi.</title>
        <authorList>
            <person name="Reynolds N.K."/>
            <person name="Stajich J.E."/>
            <person name="Barry K."/>
            <person name="Grigoriev I.V."/>
            <person name="Crous P."/>
            <person name="Smith M.E."/>
        </authorList>
    </citation>
    <scope>NUCLEOTIDE SEQUENCE</scope>
    <source>
        <strain evidence="8">RSA 1196</strain>
    </source>
</reference>
<feature type="domain" description="ERT1/acuK family PAS" evidence="7">
    <location>
        <begin position="327"/>
        <end position="355"/>
    </location>
</feature>
<dbReference type="GO" id="GO:0009267">
    <property type="term" value="P:cellular response to starvation"/>
    <property type="evidence" value="ECO:0007669"/>
    <property type="project" value="TreeGrafter"/>
</dbReference>
<dbReference type="Proteomes" id="UP001150925">
    <property type="component" value="Unassembled WGS sequence"/>
</dbReference>
<keyword evidence="9" id="KW-1185">Reference proteome</keyword>
<evidence type="ECO:0000256" key="2">
    <source>
        <dbReference type="ARBA" id="ARBA00022723"/>
    </source>
</evidence>
<evidence type="ECO:0000256" key="4">
    <source>
        <dbReference type="ARBA" id="ARBA00023163"/>
    </source>
</evidence>
<gene>
    <name evidence="8" type="primary">ERT1</name>
    <name evidence="8" type="ORF">IWQ62_006497</name>
</gene>
<dbReference type="OrthoDB" id="2538135at2759"/>
<protein>
    <submittedName>
        <fullName evidence="8">Transcriptional regulator of nonfermentable carbon utilization</fullName>
    </submittedName>
</protein>
<dbReference type="GO" id="GO:0000977">
    <property type="term" value="F:RNA polymerase II transcription regulatory region sequence-specific DNA binding"/>
    <property type="evidence" value="ECO:0007669"/>
    <property type="project" value="TreeGrafter"/>
</dbReference>
<evidence type="ECO:0000256" key="3">
    <source>
        <dbReference type="ARBA" id="ARBA00023015"/>
    </source>
</evidence>
<keyword evidence="5" id="KW-0539">Nucleus</keyword>
<comment type="caution">
    <text evidence="8">The sequence shown here is derived from an EMBL/GenBank/DDBJ whole genome shotgun (WGS) entry which is preliminary data.</text>
</comment>
<feature type="domain" description="ERT1/acuK family PAS" evidence="7">
    <location>
        <begin position="206"/>
        <end position="326"/>
    </location>
</feature>
<keyword evidence="3" id="KW-0805">Transcription regulation</keyword>
<dbReference type="PANTHER" id="PTHR47659">
    <property type="entry name" value="ZN(II)2CYS6 TRANSCRIPTION FACTOR (EUROFUNG)-RELATED"/>
    <property type="match status" value="1"/>
</dbReference>
<comment type="subcellular location">
    <subcellularLocation>
        <location evidence="1">Nucleus</location>
    </subcellularLocation>
</comment>
<dbReference type="GO" id="GO:0046872">
    <property type="term" value="F:metal ion binding"/>
    <property type="evidence" value="ECO:0007669"/>
    <property type="project" value="UniProtKB-KW"/>
</dbReference>
<dbReference type="PANTHER" id="PTHR47659:SF1">
    <property type="entry name" value="TRANSCRIPTION ACTIVATOR OF GLUCONEOGENESIS ERT1"/>
    <property type="match status" value="1"/>
</dbReference>
<dbReference type="GO" id="GO:0003700">
    <property type="term" value="F:DNA-binding transcription factor activity"/>
    <property type="evidence" value="ECO:0007669"/>
    <property type="project" value="TreeGrafter"/>
</dbReference>
<sequence>MGQVTTPKAVADNHDMTALGYGFPITSGAPSQVTVSRPPGPVASSDVTMNRQPVPDKPTVGAISTWVPAGAGESPITPPTHQATLGLPPKHHMASGSSAGFATAQPVRSLSKEPITVNGTYRSSSDVYAYVREPFRYVDGFHFLMRLINDRLSKEDAIRICRAMSLFRPTFIALNMHLSTEDLVFMEKCFHRTLLEYEKLISFSGTPTVVWRRTGEIALVGKEFALLTGWSKEQLLGMAPMPADTFLPTFGNGHTGTSPLVYNTLTNAPGSNGSGQNSAQPPSSHRYIFEFMDNSSVVDYWEKFAEHSYGNSEHSVMTTCQLLRPDNRKVPCTFCFTIKRAIFDIPLVIVGNFLPILS</sequence>